<evidence type="ECO:0000313" key="3">
    <source>
        <dbReference type="Proteomes" id="UP001597185"/>
    </source>
</evidence>
<feature type="compositionally biased region" description="Acidic residues" evidence="1">
    <location>
        <begin position="57"/>
        <end position="67"/>
    </location>
</feature>
<feature type="compositionally biased region" description="Acidic residues" evidence="1">
    <location>
        <begin position="21"/>
        <end position="41"/>
    </location>
</feature>
<organism evidence="2 3">
    <name type="scientific">Halorubrum laminariae</name>
    <dbReference type="NCBI Taxonomy" id="1433523"/>
    <lineage>
        <taxon>Archaea</taxon>
        <taxon>Methanobacteriati</taxon>
        <taxon>Methanobacteriota</taxon>
        <taxon>Stenosarchaea group</taxon>
        <taxon>Halobacteria</taxon>
        <taxon>Halobacteriales</taxon>
        <taxon>Haloferacaceae</taxon>
        <taxon>Halorubrum</taxon>
    </lineage>
</organism>
<dbReference type="Proteomes" id="UP001597185">
    <property type="component" value="Unassembled WGS sequence"/>
</dbReference>
<name>A0ABD6BXX5_9EURY</name>
<sequence length="67" mass="7260">MSDQDDVSGFGANAVDPGLGTDEDDDSVDDADDGREEIEMEPEFRRCTRAEAMGIESSDDDEGIDED</sequence>
<gene>
    <name evidence="2" type="ORF">ACFR9T_04830</name>
</gene>
<accession>A0ABD6BXX5</accession>
<comment type="caution">
    <text evidence="2">The sequence shown here is derived from an EMBL/GenBank/DDBJ whole genome shotgun (WGS) entry which is preliminary data.</text>
</comment>
<evidence type="ECO:0000313" key="2">
    <source>
        <dbReference type="EMBL" id="MFD1569911.1"/>
    </source>
</evidence>
<dbReference type="RefSeq" id="WP_256416600.1">
    <property type="nucleotide sequence ID" value="NZ_JANHDL010000001.1"/>
</dbReference>
<feature type="region of interest" description="Disordered" evidence="1">
    <location>
        <begin position="1"/>
        <end position="67"/>
    </location>
</feature>
<reference evidence="2 3" key="1">
    <citation type="journal article" date="2019" name="Int. J. Syst. Evol. Microbiol.">
        <title>The Global Catalogue of Microorganisms (GCM) 10K type strain sequencing project: providing services to taxonomists for standard genome sequencing and annotation.</title>
        <authorList>
            <consortium name="The Broad Institute Genomics Platform"/>
            <consortium name="The Broad Institute Genome Sequencing Center for Infectious Disease"/>
            <person name="Wu L."/>
            <person name="Ma J."/>
        </authorList>
    </citation>
    <scope>NUCLEOTIDE SEQUENCE [LARGE SCALE GENOMIC DNA]</scope>
    <source>
        <strain evidence="2 3">CGMCC 1.12689</strain>
    </source>
</reference>
<keyword evidence="3" id="KW-1185">Reference proteome</keyword>
<dbReference type="EMBL" id="JBHUDB010000001">
    <property type="protein sequence ID" value="MFD1569911.1"/>
    <property type="molecule type" value="Genomic_DNA"/>
</dbReference>
<dbReference type="AlphaFoldDB" id="A0ABD6BXX5"/>
<proteinExistence type="predicted"/>
<evidence type="ECO:0000256" key="1">
    <source>
        <dbReference type="SAM" id="MobiDB-lite"/>
    </source>
</evidence>
<protein>
    <submittedName>
        <fullName evidence="2">Uncharacterized protein</fullName>
    </submittedName>
</protein>